<evidence type="ECO:0000313" key="2">
    <source>
        <dbReference type="EMBL" id="KMQ89482.1"/>
    </source>
</evidence>
<protein>
    <submittedName>
        <fullName evidence="2">Uncharacterized protein</fullName>
    </submittedName>
</protein>
<reference evidence="2 3" key="1">
    <citation type="submission" date="2015-04" db="EMBL/GenBank/DDBJ databases">
        <title>Lasius niger genome sequencing.</title>
        <authorList>
            <person name="Konorov E.A."/>
            <person name="Nikitin M.A."/>
            <person name="Kirill M.V."/>
            <person name="Chang P."/>
        </authorList>
    </citation>
    <scope>NUCLEOTIDE SEQUENCE [LARGE SCALE GENOMIC DNA]</scope>
    <source>
        <tissue evidence="2">Whole</tissue>
    </source>
</reference>
<feature type="chain" id="PRO_5005290088" evidence="1">
    <location>
        <begin position="35"/>
        <end position="202"/>
    </location>
</feature>
<keyword evidence="3" id="KW-1185">Reference proteome</keyword>
<dbReference type="EMBL" id="LBMM01007726">
    <property type="protein sequence ID" value="KMQ89482.1"/>
    <property type="molecule type" value="Genomic_DNA"/>
</dbReference>
<gene>
    <name evidence="2" type="ORF">RF55_10890</name>
</gene>
<accession>A0A0J7KGS5</accession>
<dbReference type="STRING" id="67767.A0A0J7KGS5"/>
<dbReference type="PaxDb" id="67767-A0A0J7KGS5"/>
<feature type="signal peptide" evidence="1">
    <location>
        <begin position="1"/>
        <end position="34"/>
    </location>
</feature>
<dbReference type="AlphaFoldDB" id="A0A0J7KGS5"/>
<dbReference type="PROSITE" id="PS51257">
    <property type="entry name" value="PROKAR_LIPOPROTEIN"/>
    <property type="match status" value="1"/>
</dbReference>
<name>A0A0J7KGS5_LASNI</name>
<organism evidence="2 3">
    <name type="scientific">Lasius niger</name>
    <name type="common">Black garden ant</name>
    <dbReference type="NCBI Taxonomy" id="67767"/>
    <lineage>
        <taxon>Eukaryota</taxon>
        <taxon>Metazoa</taxon>
        <taxon>Ecdysozoa</taxon>
        <taxon>Arthropoda</taxon>
        <taxon>Hexapoda</taxon>
        <taxon>Insecta</taxon>
        <taxon>Pterygota</taxon>
        <taxon>Neoptera</taxon>
        <taxon>Endopterygota</taxon>
        <taxon>Hymenoptera</taxon>
        <taxon>Apocrita</taxon>
        <taxon>Aculeata</taxon>
        <taxon>Formicoidea</taxon>
        <taxon>Formicidae</taxon>
        <taxon>Formicinae</taxon>
        <taxon>Lasius</taxon>
        <taxon>Lasius</taxon>
    </lineage>
</organism>
<comment type="caution">
    <text evidence="2">The sequence shown here is derived from an EMBL/GenBank/DDBJ whole genome shotgun (WGS) entry which is preliminary data.</text>
</comment>
<dbReference type="Proteomes" id="UP000036403">
    <property type="component" value="Unassembled WGS sequence"/>
</dbReference>
<proteinExistence type="predicted"/>
<evidence type="ECO:0000256" key="1">
    <source>
        <dbReference type="SAM" id="SignalP"/>
    </source>
</evidence>
<sequence length="202" mass="22497">MYGSFLKTSPKLFQCVGFATLLASFALFSGCADQDDSTGFAPACPEVEVPLGTGDIYTWEPGKDQDLSHLIQQAQIIEVNGVCREGKPDSKKRPMTRVDVSISFRVDRGPASQSDHINLPYFIAAVKDGKIINKQVFPSEGTLSNQNENIVFKAPVRYIDLPAGSDPQVNDYTLMVGFQLTEAQLKYNREHMEREKFTRHGF</sequence>
<keyword evidence="1" id="KW-0732">Signal</keyword>
<evidence type="ECO:0000313" key="3">
    <source>
        <dbReference type="Proteomes" id="UP000036403"/>
    </source>
</evidence>